<accession>X1G4D4</accession>
<organism evidence="1">
    <name type="scientific">marine sediment metagenome</name>
    <dbReference type="NCBI Taxonomy" id="412755"/>
    <lineage>
        <taxon>unclassified sequences</taxon>
        <taxon>metagenomes</taxon>
        <taxon>ecological metagenomes</taxon>
    </lineage>
</organism>
<dbReference type="AlphaFoldDB" id="X1G4D4"/>
<evidence type="ECO:0000313" key="1">
    <source>
        <dbReference type="EMBL" id="GAH52087.1"/>
    </source>
</evidence>
<evidence type="ECO:0008006" key="2">
    <source>
        <dbReference type="Google" id="ProtNLM"/>
    </source>
</evidence>
<feature type="non-terminal residue" evidence="1">
    <location>
        <position position="48"/>
    </location>
</feature>
<sequence>MNKKHLMKISFISILITILMINSSLHSSAVTRDWYVGSSVKYAYIITA</sequence>
<reference evidence="1" key="1">
    <citation type="journal article" date="2014" name="Front. Microbiol.">
        <title>High frequency of phylogenetically diverse reductive dehalogenase-homologous genes in deep subseafloor sedimentary metagenomes.</title>
        <authorList>
            <person name="Kawai M."/>
            <person name="Futagami T."/>
            <person name="Toyoda A."/>
            <person name="Takaki Y."/>
            <person name="Nishi S."/>
            <person name="Hori S."/>
            <person name="Arai W."/>
            <person name="Tsubouchi T."/>
            <person name="Morono Y."/>
            <person name="Uchiyama I."/>
            <person name="Ito T."/>
            <person name="Fujiyama A."/>
            <person name="Inagaki F."/>
            <person name="Takami H."/>
        </authorList>
    </citation>
    <scope>NUCLEOTIDE SEQUENCE</scope>
    <source>
        <strain evidence="1">Expedition CK06-06</strain>
    </source>
</reference>
<proteinExistence type="predicted"/>
<name>X1G4D4_9ZZZZ</name>
<comment type="caution">
    <text evidence="1">The sequence shown here is derived from an EMBL/GenBank/DDBJ whole genome shotgun (WGS) entry which is preliminary data.</text>
</comment>
<dbReference type="EMBL" id="BARU01022029">
    <property type="protein sequence ID" value="GAH52087.1"/>
    <property type="molecule type" value="Genomic_DNA"/>
</dbReference>
<gene>
    <name evidence="1" type="ORF">S03H2_35954</name>
</gene>
<protein>
    <recommendedName>
        <fullName evidence="2">Secreted protein</fullName>
    </recommendedName>
</protein>